<dbReference type="EMBL" id="GBXM01097705">
    <property type="protein sequence ID" value="JAH10872.1"/>
    <property type="molecule type" value="Transcribed_RNA"/>
</dbReference>
<protein>
    <submittedName>
        <fullName evidence="1">Uncharacterized protein</fullName>
    </submittedName>
</protein>
<organism evidence="1">
    <name type="scientific">Anguilla anguilla</name>
    <name type="common">European freshwater eel</name>
    <name type="synonym">Muraena anguilla</name>
    <dbReference type="NCBI Taxonomy" id="7936"/>
    <lineage>
        <taxon>Eukaryota</taxon>
        <taxon>Metazoa</taxon>
        <taxon>Chordata</taxon>
        <taxon>Craniata</taxon>
        <taxon>Vertebrata</taxon>
        <taxon>Euteleostomi</taxon>
        <taxon>Actinopterygii</taxon>
        <taxon>Neopterygii</taxon>
        <taxon>Teleostei</taxon>
        <taxon>Anguilliformes</taxon>
        <taxon>Anguillidae</taxon>
        <taxon>Anguilla</taxon>
    </lineage>
</organism>
<evidence type="ECO:0000313" key="1">
    <source>
        <dbReference type="EMBL" id="JAH10872.1"/>
    </source>
</evidence>
<accession>A0A0E9Q2Y7</accession>
<sequence length="42" mass="4688">MAALIAGTDFVFSLCAIEYFPGKFTTLCQCDILVHCMFIHSE</sequence>
<reference evidence="1" key="2">
    <citation type="journal article" date="2015" name="Fish Shellfish Immunol.">
        <title>Early steps in the European eel (Anguilla anguilla)-Vibrio vulnificus interaction in the gills: Role of the RtxA13 toxin.</title>
        <authorList>
            <person name="Callol A."/>
            <person name="Pajuelo D."/>
            <person name="Ebbesson L."/>
            <person name="Teles M."/>
            <person name="MacKenzie S."/>
            <person name="Amaro C."/>
        </authorList>
    </citation>
    <scope>NUCLEOTIDE SEQUENCE</scope>
</reference>
<reference evidence="1" key="1">
    <citation type="submission" date="2014-11" db="EMBL/GenBank/DDBJ databases">
        <authorList>
            <person name="Amaro Gonzalez C."/>
        </authorList>
    </citation>
    <scope>NUCLEOTIDE SEQUENCE</scope>
</reference>
<name>A0A0E9Q2Y7_ANGAN</name>
<dbReference type="AlphaFoldDB" id="A0A0E9Q2Y7"/>
<proteinExistence type="predicted"/>